<dbReference type="InterPro" id="IPR023406">
    <property type="entry name" value="Topo_IA_AS"/>
</dbReference>
<evidence type="ECO:0000256" key="1">
    <source>
        <dbReference type="ARBA" id="ARBA00000213"/>
    </source>
</evidence>
<evidence type="ECO:0000256" key="7">
    <source>
        <dbReference type="SAM" id="MobiDB-lite"/>
    </source>
</evidence>
<dbReference type="GO" id="GO:0003917">
    <property type="term" value="F:DNA topoisomerase type I (single strand cut, ATP-independent) activity"/>
    <property type="evidence" value="ECO:0007669"/>
    <property type="project" value="UniProtKB-EC"/>
</dbReference>
<dbReference type="FunFam" id="1.10.290.10:FF:000001">
    <property type="entry name" value="DNA topoisomerase"/>
    <property type="match status" value="1"/>
</dbReference>
<dbReference type="GO" id="GO:0003677">
    <property type="term" value="F:DNA binding"/>
    <property type="evidence" value="ECO:0007669"/>
    <property type="project" value="UniProtKB-KW"/>
</dbReference>
<comment type="similarity">
    <text evidence="2">Belongs to the type IA topoisomerase family.</text>
</comment>
<accession>A0A8S3SDI5</accession>
<keyword evidence="6 9" id="KW-0413">Isomerase</keyword>
<name>A0A8S3SDI5_MYTED</name>
<feature type="compositionally biased region" description="Basic residues" evidence="7">
    <location>
        <begin position="1338"/>
        <end position="1351"/>
    </location>
</feature>
<dbReference type="CDD" id="cd03362">
    <property type="entry name" value="TOPRIM_TopoIA_TopoIII"/>
    <property type="match status" value="1"/>
</dbReference>
<dbReference type="Pfam" id="PF01131">
    <property type="entry name" value="Topoisom_bac"/>
    <property type="match status" value="2"/>
</dbReference>
<dbReference type="GO" id="GO:0006310">
    <property type="term" value="P:DNA recombination"/>
    <property type="evidence" value="ECO:0007669"/>
    <property type="project" value="TreeGrafter"/>
</dbReference>
<dbReference type="SMART" id="SM00493">
    <property type="entry name" value="TOPRIM"/>
    <property type="match status" value="1"/>
</dbReference>
<dbReference type="PROSITE" id="PS00396">
    <property type="entry name" value="TOPO_IA_1"/>
    <property type="match status" value="1"/>
</dbReference>
<proteinExistence type="inferred from homology"/>
<dbReference type="InterPro" id="IPR013824">
    <property type="entry name" value="Topo_IA_cen_sub1"/>
</dbReference>
<dbReference type="Gene3D" id="1.10.290.10">
    <property type="entry name" value="Topoisomerase I, domain 4"/>
    <property type="match status" value="1"/>
</dbReference>
<dbReference type="PROSITE" id="PS52039">
    <property type="entry name" value="TOPO_IA_2"/>
    <property type="match status" value="2"/>
</dbReference>
<dbReference type="InterPro" id="IPR000380">
    <property type="entry name" value="Topo_IA"/>
</dbReference>
<dbReference type="InterPro" id="IPR013826">
    <property type="entry name" value="Topo_IA_cen_sub3"/>
</dbReference>
<dbReference type="Gene3D" id="3.40.50.140">
    <property type="match status" value="1"/>
</dbReference>
<dbReference type="InterPro" id="IPR006171">
    <property type="entry name" value="TOPRIM_dom"/>
</dbReference>
<dbReference type="InterPro" id="IPR034144">
    <property type="entry name" value="TOPRIM_TopoIII"/>
</dbReference>
<dbReference type="OrthoDB" id="430051at2759"/>
<evidence type="ECO:0000256" key="4">
    <source>
        <dbReference type="ARBA" id="ARBA00023029"/>
    </source>
</evidence>
<dbReference type="Pfam" id="PF01751">
    <property type="entry name" value="Toprim"/>
    <property type="match status" value="1"/>
</dbReference>
<evidence type="ECO:0000256" key="5">
    <source>
        <dbReference type="ARBA" id="ARBA00023125"/>
    </source>
</evidence>
<dbReference type="GO" id="GO:0006265">
    <property type="term" value="P:DNA topological change"/>
    <property type="evidence" value="ECO:0007669"/>
    <property type="project" value="InterPro"/>
</dbReference>
<comment type="catalytic activity">
    <reaction evidence="1">
        <text>ATP-independent breakage of single-stranded DNA, followed by passage and rejoining.</text>
        <dbReference type="EC" id="5.6.2.1"/>
    </reaction>
</comment>
<dbReference type="InterPro" id="IPR003601">
    <property type="entry name" value="Topo_IA_2"/>
</dbReference>
<dbReference type="InterPro" id="IPR023405">
    <property type="entry name" value="Topo_IA_core_domain"/>
</dbReference>
<dbReference type="InterPro" id="IPR003602">
    <property type="entry name" value="Topo_IA_DNA-bd_dom"/>
</dbReference>
<evidence type="ECO:0000256" key="3">
    <source>
        <dbReference type="ARBA" id="ARBA00012891"/>
    </source>
</evidence>
<comment type="caution">
    <text evidence="9">The sequence shown here is derived from an EMBL/GenBank/DDBJ whole genome shotgun (WGS) entry which is preliminary data.</text>
</comment>
<dbReference type="InterPro" id="IPR056452">
    <property type="entry name" value="Zn_ribbon_TOP3B"/>
</dbReference>
<feature type="domain" description="Topo IA-type catalytic" evidence="8">
    <location>
        <begin position="355"/>
        <end position="806"/>
    </location>
</feature>
<dbReference type="EC" id="5.6.2.1" evidence="3"/>
<gene>
    <name evidence="9" type="ORF">MEDL_32448</name>
</gene>
<feature type="region of interest" description="Disordered" evidence="7">
    <location>
        <begin position="1320"/>
        <end position="1365"/>
    </location>
</feature>
<evidence type="ECO:0000259" key="8">
    <source>
        <dbReference type="PROSITE" id="PS52039"/>
    </source>
</evidence>
<reference evidence="9" key="1">
    <citation type="submission" date="2021-03" db="EMBL/GenBank/DDBJ databases">
        <authorList>
            <person name="Bekaert M."/>
        </authorList>
    </citation>
    <scope>NUCLEOTIDE SEQUENCE</scope>
</reference>
<evidence type="ECO:0000313" key="10">
    <source>
        <dbReference type="Proteomes" id="UP000683360"/>
    </source>
</evidence>
<organism evidence="9 10">
    <name type="scientific">Mytilus edulis</name>
    <name type="common">Blue mussel</name>
    <dbReference type="NCBI Taxonomy" id="6550"/>
    <lineage>
        <taxon>Eukaryota</taxon>
        <taxon>Metazoa</taxon>
        <taxon>Spiralia</taxon>
        <taxon>Lophotrochozoa</taxon>
        <taxon>Mollusca</taxon>
        <taxon>Bivalvia</taxon>
        <taxon>Autobranchia</taxon>
        <taxon>Pteriomorphia</taxon>
        <taxon>Mytilida</taxon>
        <taxon>Mytiloidea</taxon>
        <taxon>Mytilidae</taxon>
        <taxon>Mytilinae</taxon>
        <taxon>Mytilus</taxon>
    </lineage>
</organism>
<keyword evidence="10" id="KW-1185">Reference proteome</keyword>
<feature type="compositionally biased region" description="Basic residues" evidence="7">
    <location>
        <begin position="1320"/>
        <end position="1329"/>
    </location>
</feature>
<dbReference type="Proteomes" id="UP000683360">
    <property type="component" value="Unassembled WGS sequence"/>
</dbReference>
<dbReference type="EMBL" id="CAJPWZ010001613">
    <property type="protein sequence ID" value="CAG2218844.1"/>
    <property type="molecule type" value="Genomic_DNA"/>
</dbReference>
<keyword evidence="4" id="KW-0799">Topoisomerase</keyword>
<evidence type="ECO:0000256" key="6">
    <source>
        <dbReference type="ARBA" id="ARBA00023235"/>
    </source>
</evidence>
<feature type="region of interest" description="Disordered" evidence="7">
    <location>
        <begin position="561"/>
        <end position="581"/>
    </location>
</feature>
<dbReference type="SMART" id="SM00437">
    <property type="entry name" value="TOP1Ac"/>
    <property type="match status" value="1"/>
</dbReference>
<dbReference type="PANTHER" id="PTHR11390:SF20">
    <property type="entry name" value="DNA TOPOISOMERASE 3-BETA-1"/>
    <property type="match status" value="1"/>
</dbReference>
<evidence type="ECO:0000313" key="9">
    <source>
        <dbReference type="EMBL" id="CAG2218844.1"/>
    </source>
</evidence>
<dbReference type="PRINTS" id="PR00417">
    <property type="entry name" value="PRTPISMRASEI"/>
</dbReference>
<dbReference type="InterPro" id="IPR013497">
    <property type="entry name" value="Topo_IA_cen"/>
</dbReference>
<dbReference type="SUPFAM" id="SSF56712">
    <property type="entry name" value="Prokaryotic type I DNA topoisomerase"/>
    <property type="match status" value="2"/>
</dbReference>
<dbReference type="Gene3D" id="1.10.460.10">
    <property type="entry name" value="Topoisomerase I, domain 2"/>
    <property type="match status" value="2"/>
</dbReference>
<dbReference type="GO" id="GO:0006281">
    <property type="term" value="P:DNA repair"/>
    <property type="evidence" value="ECO:0007669"/>
    <property type="project" value="TreeGrafter"/>
</dbReference>
<sequence>MRKDISLRKCKEIDMTELKKDIVDSFSCSGIDSSVEQLVERYKDNLTNIFDKHAPVTIKSVVLRPNTEWYSDDLKAAKRDKRKAERKWRHSKLEFHHQIVKEKCKAVGKLFYIAKENITLLKIENSGIDHKQLFKLIKHLIGKQQQTPLPSSCSDLELSNSFADFFVNKVVTIRDGLRDQNIVKGDNIAFLQADVEFTAQSIAKLLSNGQMNSRKGSNGACSVHEYRGVFPPTGENVFFKMTSVCGHVYGLDFVGKYNSWDKVDPSELFTGPTHKKEATEKLRMPTFLSKEGRGVDFLVLWLDCDKEGENICFEVMECVEQSMNRGIGQTVYRAKFSAITDKDIKGAMNRLGEPNKNEALSVDARQELDLRIGCAFTRYQTKFFQGKYGDLDSTLISYGPCQTPTLGLCVDRHDKIQSFKPEAYWVINLQIAHPGGRSIYLDWDRVRIFDKEVAQMFLNMIKSADSARVTKVVQEEKFKGRPQALNTIEMLRSASSGLGISPQHTMQVAERLYTQGYISYPRTETTQYPENFDLVGTLRQQQSSHDWGTIVRELLSTGIQKPRKGTDAGDHPPITPMRSATESELGSDNWRLYDFITRYFIATVSSVIELGADNWRLYDFITRYFIATVSSDRVRADNWRLFTILLPDILLLQYFIATVSSVIELGADNWRLYDFITRYFIATVSSVIELGADNWRLYDFITRYFIATKGADNWRLRFYYQIFYYYISSVIELGADNWRLYDFITRYFIATVSSVIELGADNWRLYDFITRYLIATVSSVIELGADNWRLYDFITRYFIATVSSVIELGADNWRLYDFITRYFILTIFYCCSKFCYRVRGNNLRLNDFLPDILLLEYFIAAISSVIELGADNWRLYDFITRYFIATVSSVIELGSDNWRLYDFITRYFIATVSSVIELCQIVNIFRQKCVFEIGPEKFSCTGHVIVDPGFTSVMTWKAMDDETLPEFKKDQTFSLEEVSSKNYKFKRTEVFYPSIMKKSKTTVVQILKKTSPPDYLTESELITLMEKHGIGTDASISVHINNICERNYVNVIAGRKLKPTPLGIVLVHGYQKIDQELVLSTMRSAVEKQLNLIAQRLKFKYFVENINGMDELFEVTFSSLAASGKPLSRCGKCRRFMKFIQAKPSRLHCSNCDDTFTLPQNGNIKLYKELKCPLDDYELVLWTTGVKGKCYPLCPYCYNNPPFKDMKKGFGCNECTHPTCQHGLSQTGVSECVECENGILVLDQTSAPKWRMACNMCNVVINFFDNAHKVSVSEDICEDCGSHIVNVDFSKGKTPLEGDETEHSGCVFCDPVFKPLVEKHHARMKRRGGASRTAGRGGRGRGGRSRGRGRGKPKDKMSQLAAYFV</sequence>
<keyword evidence="5" id="KW-0238">DNA-binding</keyword>
<dbReference type="SMART" id="SM00436">
    <property type="entry name" value="TOP1Bc"/>
    <property type="match status" value="1"/>
</dbReference>
<protein>
    <recommendedName>
        <fullName evidence="3">DNA topoisomerase</fullName>
        <ecNumber evidence="3">5.6.2.1</ecNumber>
    </recommendedName>
</protein>
<dbReference type="GO" id="GO:0005634">
    <property type="term" value="C:nucleus"/>
    <property type="evidence" value="ECO:0007669"/>
    <property type="project" value="TreeGrafter"/>
</dbReference>
<dbReference type="FunFam" id="3.40.50.140:FF:000002">
    <property type="entry name" value="DNA topoisomerase"/>
    <property type="match status" value="1"/>
</dbReference>
<dbReference type="Pfam" id="PF23546">
    <property type="entry name" value="Zn_ribbon_TOP3B"/>
    <property type="match status" value="1"/>
</dbReference>
<feature type="domain" description="Topo IA-type catalytic" evidence="8">
    <location>
        <begin position="892"/>
        <end position="1116"/>
    </location>
</feature>
<evidence type="ECO:0000256" key="2">
    <source>
        <dbReference type="ARBA" id="ARBA00009446"/>
    </source>
</evidence>
<dbReference type="PANTHER" id="PTHR11390">
    <property type="entry name" value="PROKARYOTIC DNA TOPOISOMERASE"/>
    <property type="match status" value="1"/>
</dbReference>